<dbReference type="EMBL" id="JAIQCV010000012">
    <property type="protein sequence ID" value="KAH1038824.1"/>
    <property type="molecule type" value="Genomic_DNA"/>
</dbReference>
<evidence type="ECO:0000256" key="5">
    <source>
        <dbReference type="SAM" id="Coils"/>
    </source>
</evidence>
<sequence length="182" mass="20651">MAEEHRCQAPEGHRLCVNKCGFLGNPVTMNLCSKCYRDFRLKEHQQAFSGKSSISTSPSSSSTAVESISQALEKYKYEQSLDHTSEFIEKLEKELEEYLEHKARYHKAKESEPQDFAETNLPKKIYPSRLNSMSILPNSSSSEVDSTLSMTALFTHGRLAKLELEDRNSLYTKLVVIELAPI</sequence>
<dbReference type="SUPFAM" id="SSF57716">
    <property type="entry name" value="Glucocorticoid receptor-like (DNA-binding domain)"/>
    <property type="match status" value="1"/>
</dbReference>
<keyword evidence="8" id="KW-1185">Reference proteome</keyword>
<dbReference type="InterPro" id="IPR050652">
    <property type="entry name" value="AN1_A20_ZnFinger"/>
</dbReference>
<dbReference type="GO" id="GO:0003677">
    <property type="term" value="F:DNA binding"/>
    <property type="evidence" value="ECO:0007669"/>
    <property type="project" value="InterPro"/>
</dbReference>
<accession>A0A9D3UDU3</accession>
<evidence type="ECO:0000313" key="8">
    <source>
        <dbReference type="Proteomes" id="UP000828251"/>
    </source>
</evidence>
<keyword evidence="5" id="KW-0175">Coiled coil</keyword>
<feature type="domain" description="A20-type" evidence="6">
    <location>
        <begin position="10"/>
        <end position="44"/>
    </location>
</feature>
<evidence type="ECO:0000259" key="6">
    <source>
        <dbReference type="PROSITE" id="PS51036"/>
    </source>
</evidence>
<evidence type="ECO:0000256" key="2">
    <source>
        <dbReference type="ARBA" id="ARBA00022723"/>
    </source>
</evidence>
<evidence type="ECO:0000256" key="3">
    <source>
        <dbReference type="ARBA" id="ARBA00022771"/>
    </source>
</evidence>
<comment type="function">
    <text evidence="1">May be involved in environmental stress response.</text>
</comment>
<dbReference type="SMART" id="SM00259">
    <property type="entry name" value="ZnF_A20"/>
    <property type="match status" value="1"/>
</dbReference>
<keyword evidence="4" id="KW-0862">Zinc</keyword>
<name>A0A9D3UDU3_9ROSI</name>
<dbReference type="PANTHER" id="PTHR10634">
    <property type="entry name" value="AN1-TYPE ZINC FINGER PROTEIN"/>
    <property type="match status" value="1"/>
</dbReference>
<keyword evidence="2" id="KW-0479">Metal-binding</keyword>
<proteinExistence type="predicted"/>
<keyword evidence="3" id="KW-0863">Zinc-finger</keyword>
<dbReference type="Gene3D" id="1.20.5.4770">
    <property type="match status" value="1"/>
</dbReference>
<dbReference type="PANTHER" id="PTHR10634:SF67">
    <property type="entry name" value="AN1-TYPE ZINC FINGER PROTEIN 3"/>
    <property type="match status" value="1"/>
</dbReference>
<evidence type="ECO:0000256" key="4">
    <source>
        <dbReference type="ARBA" id="ARBA00022833"/>
    </source>
</evidence>
<comment type="caution">
    <text evidence="7">The sequence shown here is derived from an EMBL/GenBank/DDBJ whole genome shotgun (WGS) entry which is preliminary data.</text>
</comment>
<dbReference type="Pfam" id="PF01754">
    <property type="entry name" value="zf-A20"/>
    <property type="match status" value="1"/>
</dbReference>
<dbReference type="PROSITE" id="PS51036">
    <property type="entry name" value="ZF_A20"/>
    <property type="match status" value="1"/>
</dbReference>
<dbReference type="Proteomes" id="UP000828251">
    <property type="component" value="Unassembled WGS sequence"/>
</dbReference>
<dbReference type="OrthoDB" id="1430247at2759"/>
<feature type="coiled-coil region" evidence="5">
    <location>
        <begin position="81"/>
        <end position="111"/>
    </location>
</feature>
<dbReference type="InterPro" id="IPR002653">
    <property type="entry name" value="Znf_A20"/>
</dbReference>
<evidence type="ECO:0000256" key="1">
    <source>
        <dbReference type="ARBA" id="ARBA00003732"/>
    </source>
</evidence>
<gene>
    <name evidence="7" type="ORF">J1N35_040567</name>
</gene>
<organism evidence="7 8">
    <name type="scientific">Gossypium stocksii</name>
    <dbReference type="NCBI Taxonomy" id="47602"/>
    <lineage>
        <taxon>Eukaryota</taxon>
        <taxon>Viridiplantae</taxon>
        <taxon>Streptophyta</taxon>
        <taxon>Embryophyta</taxon>
        <taxon>Tracheophyta</taxon>
        <taxon>Spermatophyta</taxon>
        <taxon>Magnoliopsida</taxon>
        <taxon>eudicotyledons</taxon>
        <taxon>Gunneridae</taxon>
        <taxon>Pentapetalae</taxon>
        <taxon>rosids</taxon>
        <taxon>malvids</taxon>
        <taxon>Malvales</taxon>
        <taxon>Malvaceae</taxon>
        <taxon>Malvoideae</taxon>
        <taxon>Gossypium</taxon>
    </lineage>
</organism>
<evidence type="ECO:0000313" key="7">
    <source>
        <dbReference type="EMBL" id="KAH1038824.1"/>
    </source>
</evidence>
<reference evidence="7 8" key="1">
    <citation type="journal article" date="2021" name="Plant Biotechnol. J.">
        <title>Multi-omics assisted identification of the key and species-specific regulatory components of drought-tolerant mechanisms in Gossypium stocksii.</title>
        <authorList>
            <person name="Yu D."/>
            <person name="Ke L."/>
            <person name="Zhang D."/>
            <person name="Wu Y."/>
            <person name="Sun Y."/>
            <person name="Mei J."/>
            <person name="Sun J."/>
            <person name="Sun Y."/>
        </authorList>
    </citation>
    <scope>NUCLEOTIDE SEQUENCE [LARGE SCALE GENOMIC DNA]</scope>
    <source>
        <strain evidence="8">cv. E1</strain>
        <tissue evidence="7">Leaf</tissue>
    </source>
</reference>
<protein>
    <recommendedName>
        <fullName evidence="6">A20-type domain-containing protein</fullName>
    </recommendedName>
</protein>
<dbReference type="AlphaFoldDB" id="A0A9D3UDU3"/>
<dbReference type="GO" id="GO:0008270">
    <property type="term" value="F:zinc ion binding"/>
    <property type="evidence" value="ECO:0007669"/>
    <property type="project" value="UniProtKB-KW"/>
</dbReference>